<organism evidence="3 4">
    <name type="scientific">Apiospora phragmitis</name>
    <dbReference type="NCBI Taxonomy" id="2905665"/>
    <lineage>
        <taxon>Eukaryota</taxon>
        <taxon>Fungi</taxon>
        <taxon>Dikarya</taxon>
        <taxon>Ascomycota</taxon>
        <taxon>Pezizomycotina</taxon>
        <taxon>Sordariomycetes</taxon>
        <taxon>Xylariomycetidae</taxon>
        <taxon>Amphisphaeriales</taxon>
        <taxon>Apiosporaceae</taxon>
        <taxon>Apiospora</taxon>
    </lineage>
</organism>
<dbReference type="GeneID" id="92093432"/>
<feature type="chain" id="PRO_5045240685" evidence="2">
    <location>
        <begin position="20"/>
        <end position="142"/>
    </location>
</feature>
<dbReference type="EMBL" id="JAQQWL010000009">
    <property type="protein sequence ID" value="KAK8058512.1"/>
    <property type="molecule type" value="Genomic_DNA"/>
</dbReference>
<evidence type="ECO:0000256" key="1">
    <source>
        <dbReference type="SAM" id="MobiDB-lite"/>
    </source>
</evidence>
<accession>A0ABR1UHX8</accession>
<feature type="signal peptide" evidence="2">
    <location>
        <begin position="1"/>
        <end position="19"/>
    </location>
</feature>
<dbReference type="RefSeq" id="XP_066713958.1">
    <property type="nucleotide sequence ID" value="XM_066860369.1"/>
</dbReference>
<evidence type="ECO:0000313" key="3">
    <source>
        <dbReference type="EMBL" id="KAK8058512.1"/>
    </source>
</evidence>
<comment type="caution">
    <text evidence="3">The sequence shown here is derived from an EMBL/GenBank/DDBJ whole genome shotgun (WGS) entry which is preliminary data.</text>
</comment>
<sequence length="142" mass="14953">MKWLKSLAYLSFAASFVSAHPVSREAREEAAVEVYQLGAIVGGIDDRMLNFNGFTVGIFTGSDPGPIYVTAQPSSQNASLFSLHLWPADKHEDHVLGLQPTYAAQESPGLITRIEKPPAKSPGSGDGAATTATTRPSGTPGP</sequence>
<evidence type="ECO:0000313" key="4">
    <source>
        <dbReference type="Proteomes" id="UP001480595"/>
    </source>
</evidence>
<keyword evidence="2" id="KW-0732">Signal</keyword>
<name>A0ABR1UHX8_9PEZI</name>
<dbReference type="Proteomes" id="UP001480595">
    <property type="component" value="Unassembled WGS sequence"/>
</dbReference>
<protein>
    <submittedName>
        <fullName evidence="3">Uncharacterized protein</fullName>
    </submittedName>
</protein>
<proteinExistence type="predicted"/>
<keyword evidence="4" id="KW-1185">Reference proteome</keyword>
<reference evidence="3 4" key="1">
    <citation type="submission" date="2023-01" db="EMBL/GenBank/DDBJ databases">
        <title>Analysis of 21 Apiospora genomes using comparative genomics revels a genus with tremendous synthesis potential of carbohydrate active enzymes and secondary metabolites.</title>
        <authorList>
            <person name="Sorensen T."/>
        </authorList>
    </citation>
    <scope>NUCLEOTIDE SEQUENCE [LARGE SCALE GENOMIC DNA]</scope>
    <source>
        <strain evidence="3 4">CBS 135458</strain>
    </source>
</reference>
<evidence type="ECO:0000256" key="2">
    <source>
        <dbReference type="SAM" id="SignalP"/>
    </source>
</evidence>
<feature type="region of interest" description="Disordered" evidence="1">
    <location>
        <begin position="106"/>
        <end position="142"/>
    </location>
</feature>
<gene>
    <name evidence="3" type="ORF">PG994_008960</name>
</gene>